<dbReference type="InterPro" id="IPR005674">
    <property type="entry name" value="CocE/Ser_esterase"/>
</dbReference>
<dbReference type="AlphaFoldDB" id="A0A2K3QFF8"/>
<dbReference type="Proteomes" id="UP000236621">
    <property type="component" value="Unassembled WGS sequence"/>
</dbReference>
<sequence length="582" mass="64806">MPLSLKKLHVVDDSGPYILERDVDVPLKKSSPQSKDDPLLVRVNVYRPKKEGCFPVICTYGPYVNPNQQSKHSAWETPDPGYWTAQDYIIVRADERGSGNSPGKLDSMSSATCDGFVDVIEWAAVQPWSTGKVGLLGVSYFAGSQWRAAARKPAGLACIVPWEGMSDYYRDRVRQGGILSNRFIKYWYDRQVGSNQYGLGGRTERSWGTDSLEGVLSTEELAANRADQAIDTAKYKFRDEEYYRSRDFNLADVEVPVLSVANWGGIHLHLRGNVLGYIGAGSRLKYLRFITGRHDVPFYYDEEVVIQKSFLDAFLKGNDTVGWSIPGKLPPISLCLRRGNPGYNNPAAERNAFLRRDESEWPIARTVYTDYNLRTSMLLQESSGDGTDDVGRGIVSYSAPKGGVTFVTPALGKDMEVTGHPMLRLSISAEEDQGSVPSELDIFATLRHIDQEGNEVFYTGAVGDPVPVARGWLRVSLRATTKQPTRMSEIIPERDYLSTDVRPVKAGEVYTVDVEIWPTNVILLPGEKLALEISSCDSEGSHVFEHNHPEDRDPAKLKGNNAIHIEPGFDNFLRLPIIPHIG</sequence>
<evidence type="ECO:0000259" key="2">
    <source>
        <dbReference type="SMART" id="SM00939"/>
    </source>
</evidence>
<dbReference type="InterPro" id="IPR029058">
    <property type="entry name" value="AB_hydrolase_fold"/>
</dbReference>
<organism evidence="3 4">
    <name type="scientific">Tolypocladium capitatum</name>
    <dbReference type="NCBI Taxonomy" id="45235"/>
    <lineage>
        <taxon>Eukaryota</taxon>
        <taxon>Fungi</taxon>
        <taxon>Dikarya</taxon>
        <taxon>Ascomycota</taxon>
        <taxon>Pezizomycotina</taxon>
        <taxon>Sordariomycetes</taxon>
        <taxon>Hypocreomycetidae</taxon>
        <taxon>Hypocreales</taxon>
        <taxon>Ophiocordycipitaceae</taxon>
        <taxon>Tolypocladium</taxon>
    </lineage>
</organism>
<dbReference type="Gene3D" id="2.60.120.260">
    <property type="entry name" value="Galactose-binding domain-like"/>
    <property type="match status" value="1"/>
</dbReference>
<keyword evidence="1" id="KW-0378">Hydrolase</keyword>
<dbReference type="Gene3D" id="1.10.3020.20">
    <property type="match status" value="1"/>
</dbReference>
<dbReference type="InterPro" id="IPR050585">
    <property type="entry name" value="Xaa-Pro_dipeptidyl-ppase/CocE"/>
</dbReference>
<dbReference type="SMART" id="SM00939">
    <property type="entry name" value="PepX_C"/>
    <property type="match status" value="1"/>
</dbReference>
<dbReference type="InterPro" id="IPR008979">
    <property type="entry name" value="Galactose-bd-like_sf"/>
</dbReference>
<feature type="domain" description="Xaa-Pro dipeptidyl-peptidase C-terminal" evidence="2">
    <location>
        <begin position="308"/>
        <end position="574"/>
    </location>
</feature>
<keyword evidence="4" id="KW-1185">Reference proteome</keyword>
<protein>
    <recommendedName>
        <fullName evidence="2">Xaa-Pro dipeptidyl-peptidase C-terminal domain-containing protein</fullName>
    </recommendedName>
</protein>
<name>A0A2K3QFF8_9HYPO</name>
<dbReference type="InterPro" id="IPR000383">
    <property type="entry name" value="Xaa-Pro-like_dom"/>
</dbReference>
<dbReference type="PANTHER" id="PTHR43056">
    <property type="entry name" value="PEPTIDASE S9 PROLYL OLIGOPEPTIDASE"/>
    <property type="match status" value="1"/>
</dbReference>
<reference evidence="3 4" key="1">
    <citation type="submission" date="2017-08" db="EMBL/GenBank/DDBJ databases">
        <title>Harnessing the power of phylogenomics to disentangle the directionality and signatures of interkingdom host jumping in the parasitic fungal genus Tolypocladium.</title>
        <authorList>
            <person name="Quandt C.A."/>
            <person name="Patterson W."/>
            <person name="Spatafora J.W."/>
        </authorList>
    </citation>
    <scope>NUCLEOTIDE SEQUENCE [LARGE SCALE GENOMIC DNA]</scope>
    <source>
        <strain evidence="3 4">CBS 113982</strain>
    </source>
</reference>
<dbReference type="SUPFAM" id="SSF49785">
    <property type="entry name" value="Galactose-binding domain-like"/>
    <property type="match status" value="1"/>
</dbReference>
<dbReference type="NCBIfam" id="TIGR00976">
    <property type="entry name" value="CocE_NonD"/>
    <property type="match status" value="1"/>
</dbReference>
<dbReference type="PANTHER" id="PTHR43056:SF10">
    <property type="entry name" value="COCE_NOND FAMILY, PUTATIVE (AFU_ORTHOLOGUE AFUA_7G00600)-RELATED"/>
    <property type="match status" value="1"/>
</dbReference>
<accession>A0A2K3QFF8</accession>
<gene>
    <name evidence="3" type="ORF">TCAP_03796</name>
</gene>
<evidence type="ECO:0000313" key="3">
    <source>
        <dbReference type="EMBL" id="PNY26270.1"/>
    </source>
</evidence>
<proteinExistence type="predicted"/>
<dbReference type="SUPFAM" id="SSF53474">
    <property type="entry name" value="alpha/beta-Hydrolases"/>
    <property type="match status" value="1"/>
</dbReference>
<dbReference type="Pfam" id="PF02129">
    <property type="entry name" value="Peptidase_S15"/>
    <property type="match status" value="1"/>
</dbReference>
<evidence type="ECO:0000256" key="1">
    <source>
        <dbReference type="ARBA" id="ARBA00022801"/>
    </source>
</evidence>
<dbReference type="GO" id="GO:0008239">
    <property type="term" value="F:dipeptidyl-peptidase activity"/>
    <property type="evidence" value="ECO:0007669"/>
    <property type="project" value="InterPro"/>
</dbReference>
<dbReference type="InterPro" id="IPR013736">
    <property type="entry name" value="Xaa-Pro_dipept_C"/>
</dbReference>
<dbReference type="Pfam" id="PF08530">
    <property type="entry name" value="PepX_C"/>
    <property type="match status" value="1"/>
</dbReference>
<evidence type="ECO:0000313" key="4">
    <source>
        <dbReference type="Proteomes" id="UP000236621"/>
    </source>
</evidence>
<dbReference type="EMBL" id="NRSZ01000575">
    <property type="protein sequence ID" value="PNY26270.1"/>
    <property type="molecule type" value="Genomic_DNA"/>
</dbReference>
<dbReference type="STRING" id="45235.A0A2K3QFF8"/>
<dbReference type="OrthoDB" id="416441at2759"/>
<comment type="caution">
    <text evidence="3">The sequence shown here is derived from an EMBL/GenBank/DDBJ whole genome shotgun (WGS) entry which is preliminary data.</text>
</comment>
<dbReference type="Gene3D" id="3.40.50.1820">
    <property type="entry name" value="alpha/beta hydrolase"/>
    <property type="match status" value="1"/>
</dbReference>